<evidence type="ECO:0000256" key="4">
    <source>
        <dbReference type="ARBA" id="ARBA00022801"/>
    </source>
</evidence>
<dbReference type="Pfam" id="PF16953">
    <property type="entry name" value="PRORP"/>
    <property type="match status" value="1"/>
</dbReference>
<dbReference type="InterPro" id="IPR031595">
    <property type="entry name" value="PRORP_C"/>
</dbReference>
<dbReference type="Gene3D" id="3.40.50.11980">
    <property type="match status" value="1"/>
</dbReference>
<feature type="domain" description="PRORP" evidence="8">
    <location>
        <begin position="294"/>
        <end position="473"/>
    </location>
</feature>
<keyword evidence="4" id="KW-0378">Hydrolase</keyword>
<keyword evidence="3" id="KW-0479">Metal-binding</keyword>
<dbReference type="EMBL" id="AAZO01003345">
    <property type="status" value="NOT_ANNOTATED_CDS"/>
    <property type="molecule type" value="Genomic_DNA"/>
</dbReference>
<dbReference type="GeneID" id="8229597"/>
<proteinExistence type="inferred from homology"/>
<dbReference type="GO" id="GO:0001682">
    <property type="term" value="P:tRNA 5'-leader removal"/>
    <property type="evidence" value="ECO:0007669"/>
    <property type="project" value="TreeGrafter"/>
</dbReference>
<dbReference type="InParanoid" id="E0VLH9"/>
<dbReference type="HOGENOM" id="CLU_033070_1_0_1"/>
<dbReference type="eggNOG" id="ENOG502QRKG">
    <property type="taxonomic scope" value="Eukaryota"/>
</dbReference>
<reference evidence="9" key="1">
    <citation type="submission" date="2007-04" db="EMBL/GenBank/DDBJ databases">
        <title>Annotation of Pediculus humanus corporis strain USDA.</title>
        <authorList>
            <person name="Kirkness E."/>
            <person name="Hannick L."/>
            <person name="Hass B."/>
            <person name="Bruggner R."/>
            <person name="Lawson D."/>
            <person name="Bidwell S."/>
            <person name="Joardar V."/>
            <person name="Caler E."/>
            <person name="Walenz B."/>
            <person name="Inman J."/>
            <person name="Schobel S."/>
            <person name="Galinsky K."/>
            <person name="Amedeo P."/>
            <person name="Strausberg R."/>
        </authorList>
    </citation>
    <scope>NUCLEOTIDE SEQUENCE</scope>
    <source>
        <strain evidence="9">USDA</strain>
    </source>
</reference>
<dbReference type="KEGG" id="phu:Phum_PHUM288220"/>
<keyword evidence="6" id="KW-0809">Transit peptide</keyword>
<comment type="subcellular location">
    <subcellularLocation>
        <location evidence="1">Mitochondrion</location>
    </subcellularLocation>
</comment>
<organism>
    <name type="scientific">Pediculus humanus subsp. corporis</name>
    <name type="common">Body louse</name>
    <dbReference type="NCBI Taxonomy" id="121224"/>
    <lineage>
        <taxon>Eukaryota</taxon>
        <taxon>Metazoa</taxon>
        <taxon>Ecdysozoa</taxon>
        <taxon>Arthropoda</taxon>
        <taxon>Hexapoda</taxon>
        <taxon>Insecta</taxon>
        <taxon>Pterygota</taxon>
        <taxon>Neoptera</taxon>
        <taxon>Paraneoptera</taxon>
        <taxon>Psocodea</taxon>
        <taxon>Troctomorpha</taxon>
        <taxon>Phthiraptera</taxon>
        <taxon>Anoplura</taxon>
        <taxon>Pediculidae</taxon>
        <taxon>Pediculus</taxon>
    </lineage>
</organism>
<dbReference type="GO" id="GO:0097745">
    <property type="term" value="P:mitochondrial tRNA 5'-end processing"/>
    <property type="evidence" value="ECO:0007669"/>
    <property type="project" value="TreeGrafter"/>
</dbReference>
<dbReference type="CDD" id="cd18718">
    <property type="entry name" value="PIN_PRORP"/>
    <property type="match status" value="1"/>
</dbReference>
<dbReference type="VEuPathDB" id="VectorBase:PHUM288220"/>
<evidence type="ECO:0000259" key="8">
    <source>
        <dbReference type="Pfam" id="PF16953"/>
    </source>
</evidence>
<dbReference type="CTD" id="8229597"/>
<keyword evidence="5" id="KW-0862">Zinc</keyword>
<dbReference type="InterPro" id="IPR033495">
    <property type="entry name" value="MRPP3_PIN_dom"/>
</dbReference>
<accession>E0VLH9</accession>
<evidence type="ECO:0000256" key="5">
    <source>
        <dbReference type="ARBA" id="ARBA00022833"/>
    </source>
</evidence>
<evidence type="ECO:0000256" key="7">
    <source>
        <dbReference type="ARBA" id="ARBA00023128"/>
    </source>
</evidence>
<gene>
    <name evidence="10" type="primary">8229597</name>
    <name evidence="9" type="ORF">Phum_PHUM288220</name>
</gene>
<dbReference type="OMA" id="KNIITWG"/>
<dbReference type="EMBL" id="DS235271">
    <property type="protein sequence ID" value="EEB14235.1"/>
    <property type="molecule type" value="Genomic_DNA"/>
</dbReference>
<dbReference type="Proteomes" id="UP000009046">
    <property type="component" value="Unassembled WGS sequence"/>
</dbReference>
<comment type="similarity">
    <text evidence="2">Belongs to the PPR family. P subfamily.</text>
</comment>
<dbReference type="GO" id="GO:0030678">
    <property type="term" value="C:mitochondrial ribonuclease P complex"/>
    <property type="evidence" value="ECO:0007669"/>
    <property type="project" value="TreeGrafter"/>
</dbReference>
<evidence type="ECO:0000256" key="1">
    <source>
        <dbReference type="ARBA" id="ARBA00004173"/>
    </source>
</evidence>
<evidence type="ECO:0000256" key="2">
    <source>
        <dbReference type="ARBA" id="ARBA00007626"/>
    </source>
</evidence>
<dbReference type="RefSeq" id="XP_002426973.1">
    <property type="nucleotide sequence ID" value="XM_002426928.1"/>
</dbReference>
<dbReference type="GO" id="GO:0004526">
    <property type="term" value="F:ribonuclease P activity"/>
    <property type="evidence" value="ECO:0007669"/>
    <property type="project" value="TreeGrafter"/>
</dbReference>
<reference evidence="9" key="2">
    <citation type="submission" date="2007-04" db="EMBL/GenBank/DDBJ databases">
        <title>The genome of the human body louse.</title>
        <authorList>
            <consortium name="The Human Body Louse Genome Consortium"/>
            <person name="Kirkness E."/>
            <person name="Walenz B."/>
            <person name="Hass B."/>
            <person name="Bruggner R."/>
            <person name="Strausberg R."/>
        </authorList>
    </citation>
    <scope>NUCLEOTIDE SEQUENCE</scope>
    <source>
        <strain evidence="9">USDA</strain>
    </source>
</reference>
<dbReference type="AlphaFoldDB" id="E0VLH9"/>
<evidence type="ECO:0000313" key="9">
    <source>
        <dbReference type="EMBL" id="EEB14235.1"/>
    </source>
</evidence>
<dbReference type="OrthoDB" id="46913at2759"/>
<evidence type="ECO:0000313" key="11">
    <source>
        <dbReference type="Proteomes" id="UP000009046"/>
    </source>
</evidence>
<protein>
    <recommendedName>
        <fullName evidence="8">PRORP domain-containing protein</fullName>
    </recommendedName>
</protein>
<evidence type="ECO:0000313" key="10">
    <source>
        <dbReference type="EnsemblMetazoa" id="PHUM288220-PA"/>
    </source>
</evidence>
<sequence>MFKLRLLNATIQKIINLNFNNNSKLWLSSVNNSYNLLNPVVKHEYLLLSNKIIQDYSNLNNNIPWNEIKNEIFTACGQINSNFDYSHSLILNSLGHFKMIDFTVSYYKYLTCDYSKTIPVSECYKVMSILAKDEKKSGQYNDCLHHIYSTIKPHMSENPLIFLQTIIVFGHLNESYLNELKEIFYNNDNLNSSSILNYLVSTNFEYDAKESWSLIKKHSLLINNKILEAYLNYCQRMAENNKFHVSLISDLISYCHENSQFLPDPLLFESLTSLVNILNERHNLKWSVKITSVSNTGFCSQCKSNIGKADITMDELEKLKKYFISKVFIGRNININSTDKELNRFLHFLKKTDPYDVVIDHLNIKYLQSKNLKVSNLIQYFEKQNKKILFITRKHTSNEIKEICNSNHCQYYYTDNLSSDDLFTIYAAMQKDLNTYFFSKDFLKSHSSLIDDSKLKNVFIKWQWSHQYTAIQSNKIVSFYSFAS</sequence>
<evidence type="ECO:0000256" key="6">
    <source>
        <dbReference type="ARBA" id="ARBA00022946"/>
    </source>
</evidence>
<dbReference type="PANTHER" id="PTHR13547:SF1">
    <property type="entry name" value="MITOCHONDRIAL RIBONUCLEASE P CATALYTIC SUBUNIT"/>
    <property type="match status" value="1"/>
</dbReference>
<dbReference type="EnsemblMetazoa" id="PHUM288220-RA">
    <property type="protein sequence ID" value="PHUM288220-PA"/>
    <property type="gene ID" value="PHUM288220"/>
</dbReference>
<reference evidence="10" key="3">
    <citation type="submission" date="2020-05" db="UniProtKB">
        <authorList>
            <consortium name="EnsemblMetazoa"/>
        </authorList>
    </citation>
    <scope>IDENTIFICATION</scope>
    <source>
        <strain evidence="10">USDA</strain>
    </source>
</reference>
<keyword evidence="7" id="KW-0496">Mitochondrion</keyword>
<dbReference type="GO" id="GO:0046872">
    <property type="term" value="F:metal ion binding"/>
    <property type="evidence" value="ECO:0007669"/>
    <property type="project" value="UniProtKB-KW"/>
</dbReference>
<evidence type="ECO:0000256" key="3">
    <source>
        <dbReference type="ARBA" id="ARBA00022723"/>
    </source>
</evidence>
<name>E0VLH9_PEDHC</name>
<keyword evidence="11" id="KW-1185">Reference proteome</keyword>
<dbReference type="STRING" id="121224.E0VLH9"/>
<dbReference type="PANTHER" id="PTHR13547">
    <property type="match status" value="1"/>
</dbReference>